<dbReference type="OrthoDB" id="9800238at2"/>
<feature type="domain" description="HTH arsR-type" evidence="4">
    <location>
        <begin position="1"/>
        <end position="94"/>
    </location>
</feature>
<evidence type="ECO:0000256" key="3">
    <source>
        <dbReference type="ARBA" id="ARBA00023163"/>
    </source>
</evidence>
<dbReference type="InterPro" id="IPR011991">
    <property type="entry name" value="ArsR-like_HTH"/>
</dbReference>
<dbReference type="PRINTS" id="PR00778">
    <property type="entry name" value="HTHARSR"/>
</dbReference>
<proteinExistence type="predicted"/>
<evidence type="ECO:0000313" key="6">
    <source>
        <dbReference type="Proteomes" id="UP000005496"/>
    </source>
</evidence>
<accession>D6SSP3</accession>
<organism evidence="5 6">
    <name type="scientific">Desulfonatronospira thiodismutans ASO3-1</name>
    <dbReference type="NCBI Taxonomy" id="555779"/>
    <lineage>
        <taxon>Bacteria</taxon>
        <taxon>Pseudomonadati</taxon>
        <taxon>Thermodesulfobacteriota</taxon>
        <taxon>Desulfovibrionia</taxon>
        <taxon>Desulfovibrionales</taxon>
        <taxon>Desulfonatronovibrionaceae</taxon>
        <taxon>Desulfonatronospira</taxon>
    </lineage>
</organism>
<comment type="caution">
    <text evidence="5">The sequence shown here is derived from an EMBL/GenBank/DDBJ whole genome shotgun (WGS) entry which is preliminary data.</text>
</comment>
<dbReference type="NCBIfam" id="NF033788">
    <property type="entry name" value="HTH_metalloreg"/>
    <property type="match status" value="1"/>
</dbReference>
<dbReference type="Pfam" id="PF01022">
    <property type="entry name" value="HTH_5"/>
    <property type="match status" value="1"/>
</dbReference>
<dbReference type="PANTHER" id="PTHR33154:SF18">
    <property type="entry name" value="ARSENICAL RESISTANCE OPERON REPRESSOR"/>
    <property type="match status" value="1"/>
</dbReference>
<dbReference type="InterPro" id="IPR051081">
    <property type="entry name" value="HTH_MetalResp_TranReg"/>
</dbReference>
<evidence type="ECO:0000313" key="5">
    <source>
        <dbReference type="EMBL" id="EFI33709.1"/>
    </source>
</evidence>
<dbReference type="RefSeq" id="WP_008871058.1">
    <property type="nucleotide sequence ID" value="NZ_ACJN02000003.1"/>
</dbReference>
<evidence type="ECO:0000256" key="2">
    <source>
        <dbReference type="ARBA" id="ARBA00023125"/>
    </source>
</evidence>
<reference evidence="5" key="1">
    <citation type="submission" date="2010-05" db="EMBL/GenBank/DDBJ databases">
        <title>The draft genome of Desulfonatronospira thiodismutans ASO3-1.</title>
        <authorList>
            <consortium name="US DOE Joint Genome Institute (JGI-PGF)"/>
            <person name="Lucas S."/>
            <person name="Copeland A."/>
            <person name="Lapidus A."/>
            <person name="Cheng J.-F."/>
            <person name="Bruce D."/>
            <person name="Goodwin L."/>
            <person name="Pitluck S."/>
            <person name="Chertkov O."/>
            <person name="Brettin T."/>
            <person name="Detter J.C."/>
            <person name="Han C."/>
            <person name="Land M.L."/>
            <person name="Hauser L."/>
            <person name="Kyrpides N."/>
            <person name="Mikhailova N."/>
            <person name="Muyzer G."/>
            <person name="Woyke T."/>
        </authorList>
    </citation>
    <scope>NUCLEOTIDE SEQUENCE [LARGE SCALE GENOMIC DNA]</scope>
    <source>
        <strain evidence="5">ASO3-1</strain>
    </source>
</reference>
<keyword evidence="3" id="KW-0804">Transcription</keyword>
<dbReference type="EMBL" id="ACJN02000003">
    <property type="protein sequence ID" value="EFI33709.1"/>
    <property type="molecule type" value="Genomic_DNA"/>
</dbReference>
<dbReference type="InterPro" id="IPR036388">
    <property type="entry name" value="WH-like_DNA-bd_sf"/>
</dbReference>
<dbReference type="GO" id="GO:0003677">
    <property type="term" value="F:DNA binding"/>
    <property type="evidence" value="ECO:0007669"/>
    <property type="project" value="UniProtKB-KW"/>
</dbReference>
<dbReference type="eggNOG" id="COG0640">
    <property type="taxonomic scope" value="Bacteria"/>
</dbReference>
<keyword evidence="6" id="KW-1185">Reference proteome</keyword>
<evidence type="ECO:0000259" key="4">
    <source>
        <dbReference type="PROSITE" id="PS50987"/>
    </source>
</evidence>
<dbReference type="Gene3D" id="1.10.10.10">
    <property type="entry name" value="Winged helix-like DNA-binding domain superfamily/Winged helix DNA-binding domain"/>
    <property type="match status" value="1"/>
</dbReference>
<dbReference type="CDD" id="cd00090">
    <property type="entry name" value="HTH_ARSR"/>
    <property type="match status" value="1"/>
</dbReference>
<dbReference type="AlphaFoldDB" id="D6SSP3"/>
<dbReference type="InterPro" id="IPR001845">
    <property type="entry name" value="HTH_ArsR_DNA-bd_dom"/>
</dbReference>
<name>D6SSP3_9BACT</name>
<keyword evidence="2" id="KW-0238">DNA-binding</keyword>
<dbReference type="SMART" id="SM00418">
    <property type="entry name" value="HTH_ARSR"/>
    <property type="match status" value="1"/>
</dbReference>
<dbReference type="SUPFAM" id="SSF46785">
    <property type="entry name" value="Winged helix' DNA-binding domain"/>
    <property type="match status" value="1"/>
</dbReference>
<gene>
    <name evidence="5" type="ORF">Dthio_PD1048</name>
</gene>
<sequence>MDKFLKQTKALADGNRLRIIAALLRQPELCVCQITELLGLSTATVSRHISVIQNAGLVTSRKDSRWVYYRLADDFPGRLRQWLEEELMYSREMEKDKLTLKFILSMSVEELCSKRGR</sequence>
<dbReference type="Proteomes" id="UP000005496">
    <property type="component" value="Unassembled WGS sequence"/>
</dbReference>
<keyword evidence="1" id="KW-0805">Transcription regulation</keyword>
<dbReference type="PANTHER" id="PTHR33154">
    <property type="entry name" value="TRANSCRIPTIONAL REGULATOR, ARSR FAMILY"/>
    <property type="match status" value="1"/>
</dbReference>
<dbReference type="InterPro" id="IPR036390">
    <property type="entry name" value="WH_DNA-bd_sf"/>
</dbReference>
<dbReference type="PROSITE" id="PS50987">
    <property type="entry name" value="HTH_ARSR_2"/>
    <property type="match status" value="1"/>
</dbReference>
<protein>
    <submittedName>
        <fullName evidence="5">Transcriptional regulator, ArsR family</fullName>
    </submittedName>
</protein>
<dbReference type="GO" id="GO:0003700">
    <property type="term" value="F:DNA-binding transcription factor activity"/>
    <property type="evidence" value="ECO:0007669"/>
    <property type="project" value="InterPro"/>
</dbReference>
<evidence type="ECO:0000256" key="1">
    <source>
        <dbReference type="ARBA" id="ARBA00023015"/>
    </source>
</evidence>